<dbReference type="SUPFAM" id="SSF111369">
    <property type="entry name" value="HlyD-like secretion proteins"/>
    <property type="match status" value="1"/>
</dbReference>
<dbReference type="NCBIfam" id="TIGR01730">
    <property type="entry name" value="RND_mfp"/>
    <property type="match status" value="1"/>
</dbReference>
<dbReference type="InterPro" id="IPR058625">
    <property type="entry name" value="MdtA-like_BSH"/>
</dbReference>
<evidence type="ECO:0000313" key="4">
    <source>
        <dbReference type="EMBL" id="PSJ60360.1"/>
    </source>
</evidence>
<feature type="domain" description="CusB-like beta-barrel" evidence="3">
    <location>
        <begin position="201"/>
        <end position="273"/>
    </location>
</feature>
<dbReference type="Pfam" id="PF25954">
    <property type="entry name" value="Beta-barrel_RND_2"/>
    <property type="match status" value="1"/>
</dbReference>
<accession>A0A2P7SCZ5</accession>
<dbReference type="Pfam" id="PF25917">
    <property type="entry name" value="BSH_RND"/>
    <property type="match status" value="1"/>
</dbReference>
<dbReference type="EMBL" id="PXYL01000006">
    <property type="protein sequence ID" value="PSJ60360.1"/>
    <property type="molecule type" value="Genomic_DNA"/>
</dbReference>
<protein>
    <submittedName>
        <fullName evidence="4">Efflux transporter periplasmic adaptor subunit</fullName>
    </submittedName>
</protein>
<dbReference type="PANTHER" id="PTHR30469:SF11">
    <property type="entry name" value="BLL4320 PROTEIN"/>
    <property type="match status" value="1"/>
</dbReference>
<dbReference type="FunFam" id="2.40.30.170:FF:000010">
    <property type="entry name" value="Efflux RND transporter periplasmic adaptor subunit"/>
    <property type="match status" value="1"/>
</dbReference>
<dbReference type="AlphaFoldDB" id="A0A2P7SCZ5"/>
<evidence type="ECO:0000256" key="1">
    <source>
        <dbReference type="ARBA" id="ARBA00009477"/>
    </source>
</evidence>
<evidence type="ECO:0000259" key="2">
    <source>
        <dbReference type="Pfam" id="PF25917"/>
    </source>
</evidence>
<organism evidence="4 5">
    <name type="scientific">Pseudaminobacter soli</name>
    <name type="common">ex Li et al. 2025</name>
    <dbReference type="NCBI Taxonomy" id="1295366"/>
    <lineage>
        <taxon>Bacteria</taxon>
        <taxon>Pseudomonadati</taxon>
        <taxon>Pseudomonadota</taxon>
        <taxon>Alphaproteobacteria</taxon>
        <taxon>Hyphomicrobiales</taxon>
        <taxon>Phyllobacteriaceae</taxon>
        <taxon>Pseudaminobacter</taxon>
    </lineage>
</organism>
<dbReference type="GO" id="GO:0015562">
    <property type="term" value="F:efflux transmembrane transporter activity"/>
    <property type="evidence" value="ECO:0007669"/>
    <property type="project" value="TreeGrafter"/>
</dbReference>
<evidence type="ECO:0000259" key="3">
    <source>
        <dbReference type="Pfam" id="PF25954"/>
    </source>
</evidence>
<reference evidence="4 5" key="1">
    <citation type="submission" date="2018-03" db="EMBL/GenBank/DDBJ databases">
        <title>The draft genome of Mesorhizobium soli JCM 19897.</title>
        <authorList>
            <person name="Li L."/>
            <person name="Liu L."/>
            <person name="Liang L."/>
            <person name="Wang T."/>
            <person name="Zhang X."/>
        </authorList>
    </citation>
    <scope>NUCLEOTIDE SEQUENCE [LARGE SCALE GENOMIC DNA]</scope>
    <source>
        <strain evidence="4 5">JCM 19897</strain>
    </source>
</reference>
<dbReference type="Proteomes" id="UP000240653">
    <property type="component" value="Unassembled WGS sequence"/>
</dbReference>
<dbReference type="GO" id="GO:1990281">
    <property type="term" value="C:efflux pump complex"/>
    <property type="evidence" value="ECO:0007669"/>
    <property type="project" value="TreeGrafter"/>
</dbReference>
<dbReference type="PANTHER" id="PTHR30469">
    <property type="entry name" value="MULTIDRUG RESISTANCE PROTEIN MDTA"/>
    <property type="match status" value="1"/>
</dbReference>
<dbReference type="Gene3D" id="2.40.50.100">
    <property type="match status" value="1"/>
</dbReference>
<proteinExistence type="inferred from homology"/>
<dbReference type="Gene3D" id="1.10.287.470">
    <property type="entry name" value="Helix hairpin bin"/>
    <property type="match status" value="1"/>
</dbReference>
<dbReference type="InterPro" id="IPR058792">
    <property type="entry name" value="Beta-barrel_RND_2"/>
</dbReference>
<comment type="caution">
    <text evidence="4">The sequence shown here is derived from an EMBL/GenBank/DDBJ whole genome shotgun (WGS) entry which is preliminary data.</text>
</comment>
<dbReference type="RefSeq" id="WP_106724694.1">
    <property type="nucleotide sequence ID" value="NZ_PXYL01000006.1"/>
</dbReference>
<gene>
    <name evidence="4" type="ORF">C7I85_14535</name>
</gene>
<sequence>MLKRMIIMLALVAVVLGGVFGFEAFRASMIEKVMASLANPPQTVSTMVAETQDWQPQLEAVGSLRAVNGANLSAQVSGIVSAIHFESGADVDEGDLLLELAAADDIAHLEALKATAALAKITYDRDNALVKNTTVSKQVVDTDRGNMLNAQALAAQQQALVDYKTIRAPFAGRLGIRQADIGQYLPAGTMIVTLQQLDPIYVDFFVPQQSLAQIKVGQPIKAKVDTFPDKTFPGKISAINSQVDAATRNVLMRATLQNKAHLLLPGMFATVDIDIAAPQKLVTLPQTAIAYNSYGNIVYLVDKQGTDTNGQPQLVARQTFVTTGATRGDQVAVLSGVKDGDTVVTAGQIKLRNGVPIRIENDVQPLNNPNPKPVDK</sequence>
<evidence type="ECO:0000313" key="5">
    <source>
        <dbReference type="Proteomes" id="UP000240653"/>
    </source>
</evidence>
<dbReference type="InterPro" id="IPR006143">
    <property type="entry name" value="RND_pump_MFP"/>
</dbReference>
<dbReference type="Gene3D" id="2.40.30.170">
    <property type="match status" value="1"/>
</dbReference>
<dbReference type="OrthoDB" id="9806939at2"/>
<comment type="similarity">
    <text evidence="1">Belongs to the membrane fusion protein (MFP) (TC 8.A.1) family.</text>
</comment>
<name>A0A2P7SCZ5_9HYPH</name>
<dbReference type="Gene3D" id="2.40.420.20">
    <property type="match status" value="1"/>
</dbReference>
<feature type="domain" description="Multidrug resistance protein MdtA-like barrel-sandwich hybrid" evidence="2">
    <location>
        <begin position="70"/>
        <end position="189"/>
    </location>
</feature>
<keyword evidence="5" id="KW-1185">Reference proteome</keyword>